<keyword evidence="5" id="KW-1185">Reference proteome</keyword>
<dbReference type="Proteomes" id="UP001165565">
    <property type="component" value="Unassembled WGS sequence"/>
</dbReference>
<reference evidence="4" key="1">
    <citation type="submission" date="2022-06" db="EMBL/GenBank/DDBJ databases">
        <title>Sphingomonas sp. nov. isolated from rhizosphere soil of tomato.</title>
        <authorList>
            <person name="Dong H."/>
            <person name="Gao R."/>
        </authorList>
    </citation>
    <scope>NUCLEOTIDE SEQUENCE</scope>
    <source>
        <strain evidence="4">MMSM24</strain>
    </source>
</reference>
<comment type="caution">
    <text evidence="4">The sequence shown here is derived from an EMBL/GenBank/DDBJ whole genome shotgun (WGS) entry which is preliminary data.</text>
</comment>
<keyword evidence="1 2" id="KW-0732">Signal</keyword>
<feature type="domain" description="Polysaccharide export protein N-terminal" evidence="3">
    <location>
        <begin position="76"/>
        <end position="166"/>
    </location>
</feature>
<protein>
    <submittedName>
        <fullName evidence="4">Polysaccharide biosynthesis/export family protein</fullName>
    </submittedName>
</protein>
<dbReference type="EMBL" id="JANFAV010000001">
    <property type="protein sequence ID" value="MCW6533257.1"/>
    <property type="molecule type" value="Genomic_DNA"/>
</dbReference>
<name>A0AA41Z3B2_9SPHN</name>
<dbReference type="Gene3D" id="3.10.560.10">
    <property type="entry name" value="Outer membrane lipoprotein wza domain like"/>
    <property type="match status" value="2"/>
</dbReference>
<evidence type="ECO:0000313" key="4">
    <source>
        <dbReference type="EMBL" id="MCW6533257.1"/>
    </source>
</evidence>
<dbReference type="Gene3D" id="3.30.1950.10">
    <property type="entry name" value="wza like domain"/>
    <property type="match status" value="1"/>
</dbReference>
<dbReference type="PROSITE" id="PS51257">
    <property type="entry name" value="PROKAR_LIPOPROTEIN"/>
    <property type="match status" value="1"/>
</dbReference>
<dbReference type="InterPro" id="IPR003715">
    <property type="entry name" value="Poly_export_N"/>
</dbReference>
<dbReference type="PANTHER" id="PTHR33619">
    <property type="entry name" value="POLYSACCHARIDE EXPORT PROTEIN GFCE-RELATED"/>
    <property type="match status" value="1"/>
</dbReference>
<feature type="signal peptide" evidence="2">
    <location>
        <begin position="1"/>
        <end position="24"/>
    </location>
</feature>
<evidence type="ECO:0000256" key="1">
    <source>
        <dbReference type="ARBA" id="ARBA00022729"/>
    </source>
</evidence>
<dbReference type="PANTHER" id="PTHR33619:SF3">
    <property type="entry name" value="POLYSACCHARIDE EXPORT PROTEIN GFCE-RELATED"/>
    <property type="match status" value="1"/>
</dbReference>
<accession>A0AA41Z3B2</accession>
<sequence length="370" mass="37995">MSALFRTAGLAALSLSLAACSTFAGGGPSANTIRKTPEVEIVAVTAEQAAAAQAAAAADRERALAEALGRLGAAPERAPFRFAPGDVIDVTMWSYAALPGGGAPFGGGPGATPLGSFTVADDGAVLLPYAGRLTLAGYTLEQAQQAIAQRYASQRVLQKPSATVRLAASPQNDILVTGAIGHPSRVAWSPGGLTLAQAITQALGDGNATLGAGDLSATRAAVRVSVARGDAAPVEVPIAAAFEQRIALRPGDRVIVRKAPMVEVTVLGSTRKNGVLGFARQPVLAEAVAEANGLDNNLANDHAVFVLRRRAAAKPVLYEFAWKRGDGLIAADQFPLETGDVVYVAEAPIVSIQKVVGLLFQVTLPVQVLR</sequence>
<organism evidence="4 5">
    <name type="scientific">Sphingomonas lycopersici</name>
    <dbReference type="NCBI Taxonomy" id="2951807"/>
    <lineage>
        <taxon>Bacteria</taxon>
        <taxon>Pseudomonadati</taxon>
        <taxon>Pseudomonadota</taxon>
        <taxon>Alphaproteobacteria</taxon>
        <taxon>Sphingomonadales</taxon>
        <taxon>Sphingomonadaceae</taxon>
        <taxon>Sphingomonas</taxon>
    </lineage>
</organism>
<dbReference type="Pfam" id="PF02563">
    <property type="entry name" value="Poly_export"/>
    <property type="match status" value="1"/>
</dbReference>
<dbReference type="RefSeq" id="WP_265267307.1">
    <property type="nucleotide sequence ID" value="NZ_JANFAV010000001.1"/>
</dbReference>
<proteinExistence type="predicted"/>
<dbReference type="GO" id="GO:0015159">
    <property type="term" value="F:polysaccharide transmembrane transporter activity"/>
    <property type="evidence" value="ECO:0007669"/>
    <property type="project" value="InterPro"/>
</dbReference>
<gene>
    <name evidence="4" type="ORF">NEE01_00525</name>
</gene>
<dbReference type="InterPro" id="IPR049712">
    <property type="entry name" value="Poly_export"/>
</dbReference>
<evidence type="ECO:0000259" key="3">
    <source>
        <dbReference type="Pfam" id="PF02563"/>
    </source>
</evidence>
<feature type="chain" id="PRO_5041372134" evidence="2">
    <location>
        <begin position="25"/>
        <end position="370"/>
    </location>
</feature>
<evidence type="ECO:0000313" key="5">
    <source>
        <dbReference type="Proteomes" id="UP001165565"/>
    </source>
</evidence>
<dbReference type="AlphaFoldDB" id="A0AA41Z3B2"/>
<evidence type="ECO:0000256" key="2">
    <source>
        <dbReference type="SAM" id="SignalP"/>
    </source>
</evidence>